<organism evidence="1 2">
    <name type="scientific">Pontibacillus salicampi</name>
    <dbReference type="NCBI Taxonomy" id="1449801"/>
    <lineage>
        <taxon>Bacteria</taxon>
        <taxon>Bacillati</taxon>
        <taxon>Bacillota</taxon>
        <taxon>Bacilli</taxon>
        <taxon>Bacillales</taxon>
        <taxon>Bacillaceae</taxon>
        <taxon>Pontibacillus</taxon>
    </lineage>
</organism>
<keyword evidence="2" id="KW-1185">Reference proteome</keyword>
<sequence length="92" mass="10477">MIHQLKSIEKSQNRRASHTLIGISSTIEEEWLWTAFIKGEKVLWVFASHRSKHLNGRELQWKGSVTIPSEAEVYIEGVASKVGLLFRSVEVS</sequence>
<evidence type="ECO:0000313" key="1">
    <source>
        <dbReference type="EMBL" id="MFC0523589.1"/>
    </source>
</evidence>
<evidence type="ECO:0000313" key="2">
    <source>
        <dbReference type="Proteomes" id="UP001589836"/>
    </source>
</evidence>
<dbReference type="EMBL" id="JBHLTP010000005">
    <property type="protein sequence ID" value="MFC0523589.1"/>
    <property type="molecule type" value="Genomic_DNA"/>
</dbReference>
<dbReference type="Proteomes" id="UP001589836">
    <property type="component" value="Unassembled WGS sequence"/>
</dbReference>
<name>A0ABV6LMS8_9BACI</name>
<reference evidence="1 2" key="1">
    <citation type="submission" date="2024-09" db="EMBL/GenBank/DDBJ databases">
        <authorList>
            <person name="Sun Q."/>
            <person name="Mori K."/>
        </authorList>
    </citation>
    <scope>NUCLEOTIDE SEQUENCE [LARGE SCALE GENOMIC DNA]</scope>
    <source>
        <strain evidence="1 2">NCAIM B.02529</strain>
    </source>
</reference>
<dbReference type="RefSeq" id="WP_377346588.1">
    <property type="nucleotide sequence ID" value="NZ_JBHLTP010000005.1"/>
</dbReference>
<gene>
    <name evidence="1" type="ORF">ACFFGV_08320</name>
</gene>
<accession>A0ABV6LMS8</accession>
<protein>
    <submittedName>
        <fullName evidence="1">Uncharacterized protein</fullName>
    </submittedName>
</protein>
<comment type="caution">
    <text evidence="1">The sequence shown here is derived from an EMBL/GenBank/DDBJ whole genome shotgun (WGS) entry which is preliminary data.</text>
</comment>
<proteinExistence type="predicted"/>